<comment type="caution">
    <text evidence="11">The sequence shown here is derived from an EMBL/GenBank/DDBJ whole genome shotgun (WGS) entry which is preliminary data.</text>
</comment>
<dbReference type="Gene3D" id="1.20.1070.10">
    <property type="entry name" value="Rhodopsin 7-helix transmembrane proteins"/>
    <property type="match status" value="1"/>
</dbReference>
<evidence type="ECO:0000256" key="6">
    <source>
        <dbReference type="ARBA" id="ARBA00023170"/>
    </source>
</evidence>
<dbReference type="AlphaFoldDB" id="A0A1W0WXN7"/>
<feature type="transmembrane region" description="Helical" evidence="9">
    <location>
        <begin position="113"/>
        <end position="139"/>
    </location>
</feature>
<keyword evidence="2 9" id="KW-0812">Transmembrane</keyword>
<keyword evidence="12" id="KW-1185">Reference proteome</keyword>
<organism evidence="11 12">
    <name type="scientific">Hypsibius exemplaris</name>
    <name type="common">Freshwater tardigrade</name>
    <dbReference type="NCBI Taxonomy" id="2072580"/>
    <lineage>
        <taxon>Eukaryota</taxon>
        <taxon>Metazoa</taxon>
        <taxon>Ecdysozoa</taxon>
        <taxon>Tardigrada</taxon>
        <taxon>Eutardigrada</taxon>
        <taxon>Parachela</taxon>
        <taxon>Hypsibioidea</taxon>
        <taxon>Hypsibiidae</taxon>
        <taxon>Hypsibius</taxon>
    </lineage>
</organism>
<keyword evidence="5 9" id="KW-0472">Membrane</keyword>
<comment type="subcellular location">
    <subcellularLocation>
        <location evidence="1">Membrane</location>
        <topology evidence="1">Multi-pass membrane protein</topology>
    </subcellularLocation>
</comment>
<name>A0A1W0WXN7_HYPEX</name>
<dbReference type="PANTHER" id="PTHR24238:SF69">
    <property type="entry name" value="G-PROTEIN COUPLED RECEPTOR 165"/>
    <property type="match status" value="1"/>
</dbReference>
<keyword evidence="4" id="KW-0297">G-protein coupled receptor</keyword>
<dbReference type="PANTHER" id="PTHR24238">
    <property type="entry name" value="G-PROTEIN COUPLED RECEPTOR"/>
    <property type="match status" value="1"/>
</dbReference>
<feature type="transmembrane region" description="Helical" evidence="9">
    <location>
        <begin position="338"/>
        <end position="359"/>
    </location>
</feature>
<feature type="transmembrane region" description="Helical" evidence="9">
    <location>
        <begin position="44"/>
        <end position="69"/>
    </location>
</feature>
<feature type="transmembrane region" description="Helical" evidence="9">
    <location>
        <begin position="212"/>
        <end position="233"/>
    </location>
</feature>
<sequence length="451" mass="51374">MVETGREHSPWNGGGAINQGDTTQTPEEEDFNVHQLQLRSSLAAIYPIFIMMNGVVFLLAIPFNSYIVIKTVTTKQAQTSRVLHFLTNAAVIDLFKLIFVLPITLANLLLQNFVFGAFLCHALPMLQVFPIHASIITYAGLVYDRHQGIRYPDKRGVPPLFFTVASWILAFCSVLPYTGFIAYVDLEALRGPRYQNLGVCFVDQRQANTEDYLRATFFLLFLIPSLIIMFLLMKTSWELSFQRKVAVACVCDEYCMMRKLLDPSLFPAVQSEDFEYTNHQPDRKTKNLLVDVHPPGDLYQLTYTRDRANSEFLETRSFIGVDCVFCTNELQRTDQRRITIIVMVFILSWMPINIFNFSIHFLADSHNYPEFLDIMNLSLTWLGFLSTCFNPFVMYAMLKDRVEMSESCHGKDTDTVQTSSQSKATPSRMASPATGRRNSYTPSDSSGPVYA</sequence>
<keyword evidence="6" id="KW-0675">Receptor</keyword>
<feature type="region of interest" description="Disordered" evidence="8">
    <location>
        <begin position="409"/>
        <end position="451"/>
    </location>
</feature>
<dbReference type="Proteomes" id="UP000192578">
    <property type="component" value="Unassembled WGS sequence"/>
</dbReference>
<dbReference type="SUPFAM" id="SSF81321">
    <property type="entry name" value="Family A G protein-coupled receptor-like"/>
    <property type="match status" value="1"/>
</dbReference>
<feature type="transmembrane region" description="Helical" evidence="9">
    <location>
        <begin position="81"/>
        <end position="101"/>
    </location>
</feature>
<evidence type="ECO:0000256" key="7">
    <source>
        <dbReference type="ARBA" id="ARBA00023224"/>
    </source>
</evidence>
<evidence type="ECO:0000313" key="11">
    <source>
        <dbReference type="EMBL" id="OQV19960.1"/>
    </source>
</evidence>
<evidence type="ECO:0000256" key="8">
    <source>
        <dbReference type="SAM" id="MobiDB-lite"/>
    </source>
</evidence>
<dbReference type="Pfam" id="PF00001">
    <property type="entry name" value="7tm_1"/>
    <property type="match status" value="1"/>
</dbReference>
<dbReference type="InterPro" id="IPR000276">
    <property type="entry name" value="GPCR_Rhodpsn"/>
</dbReference>
<feature type="compositionally biased region" description="Polar residues" evidence="8">
    <location>
        <begin position="436"/>
        <end position="451"/>
    </location>
</feature>
<dbReference type="PRINTS" id="PR00237">
    <property type="entry name" value="GPCRRHODOPSN"/>
</dbReference>
<dbReference type="CDD" id="cd00637">
    <property type="entry name" value="7tm_classA_rhodopsin-like"/>
    <property type="match status" value="1"/>
</dbReference>
<feature type="transmembrane region" description="Helical" evidence="9">
    <location>
        <begin position="160"/>
        <end position="184"/>
    </location>
</feature>
<feature type="region of interest" description="Disordered" evidence="8">
    <location>
        <begin position="1"/>
        <end position="29"/>
    </location>
</feature>
<evidence type="ECO:0000256" key="4">
    <source>
        <dbReference type="ARBA" id="ARBA00023040"/>
    </source>
</evidence>
<dbReference type="InterPro" id="IPR017452">
    <property type="entry name" value="GPCR_Rhodpsn_7TM"/>
</dbReference>
<evidence type="ECO:0000259" key="10">
    <source>
        <dbReference type="PROSITE" id="PS50262"/>
    </source>
</evidence>
<dbReference type="PROSITE" id="PS50262">
    <property type="entry name" value="G_PROTEIN_RECEP_F1_2"/>
    <property type="match status" value="1"/>
</dbReference>
<reference evidence="12" key="1">
    <citation type="submission" date="2017-01" db="EMBL/GenBank/DDBJ databases">
        <title>Comparative genomics of anhydrobiosis in the tardigrade Hypsibius dujardini.</title>
        <authorList>
            <person name="Yoshida Y."/>
            <person name="Koutsovoulos G."/>
            <person name="Laetsch D."/>
            <person name="Stevens L."/>
            <person name="Kumar S."/>
            <person name="Horikawa D."/>
            <person name="Ishino K."/>
            <person name="Komine S."/>
            <person name="Tomita M."/>
            <person name="Blaxter M."/>
            <person name="Arakawa K."/>
        </authorList>
    </citation>
    <scope>NUCLEOTIDE SEQUENCE [LARGE SCALE GENOMIC DNA]</scope>
    <source>
        <strain evidence="12">Z151</strain>
    </source>
</reference>
<evidence type="ECO:0000256" key="9">
    <source>
        <dbReference type="SAM" id="Phobius"/>
    </source>
</evidence>
<dbReference type="OrthoDB" id="5975336at2759"/>
<evidence type="ECO:0000256" key="5">
    <source>
        <dbReference type="ARBA" id="ARBA00023136"/>
    </source>
</evidence>
<feature type="domain" description="G-protein coupled receptors family 1 profile" evidence="10">
    <location>
        <begin position="63"/>
        <end position="394"/>
    </location>
</feature>
<accession>A0A1W0WXN7</accession>
<evidence type="ECO:0000256" key="1">
    <source>
        <dbReference type="ARBA" id="ARBA00004141"/>
    </source>
</evidence>
<proteinExistence type="predicted"/>
<feature type="transmembrane region" description="Helical" evidence="9">
    <location>
        <begin position="379"/>
        <end position="398"/>
    </location>
</feature>
<keyword evidence="3 9" id="KW-1133">Transmembrane helix</keyword>
<evidence type="ECO:0000256" key="3">
    <source>
        <dbReference type="ARBA" id="ARBA00022989"/>
    </source>
</evidence>
<protein>
    <recommendedName>
        <fullName evidence="10">G-protein coupled receptors family 1 profile domain-containing protein</fullName>
    </recommendedName>
</protein>
<dbReference type="EMBL" id="MTYJ01000034">
    <property type="protein sequence ID" value="OQV19960.1"/>
    <property type="molecule type" value="Genomic_DNA"/>
</dbReference>
<keyword evidence="7" id="KW-0807">Transducer</keyword>
<evidence type="ECO:0000256" key="2">
    <source>
        <dbReference type="ARBA" id="ARBA00022692"/>
    </source>
</evidence>
<dbReference type="GO" id="GO:0008188">
    <property type="term" value="F:neuropeptide receptor activity"/>
    <property type="evidence" value="ECO:0007669"/>
    <property type="project" value="TreeGrafter"/>
</dbReference>
<gene>
    <name evidence="11" type="ORF">BV898_05965</name>
</gene>
<dbReference type="GO" id="GO:0005886">
    <property type="term" value="C:plasma membrane"/>
    <property type="evidence" value="ECO:0007669"/>
    <property type="project" value="TreeGrafter"/>
</dbReference>
<feature type="compositionally biased region" description="Polar residues" evidence="8">
    <location>
        <begin position="415"/>
        <end position="425"/>
    </location>
</feature>
<evidence type="ECO:0000313" key="12">
    <source>
        <dbReference type="Proteomes" id="UP000192578"/>
    </source>
</evidence>